<dbReference type="SMART" id="SM00399">
    <property type="entry name" value="ZnF_C4"/>
    <property type="match status" value="1"/>
</dbReference>
<keyword evidence="2" id="KW-0863">Zinc-finger</keyword>
<evidence type="ECO:0000256" key="2">
    <source>
        <dbReference type="ARBA" id="ARBA00022771"/>
    </source>
</evidence>
<protein>
    <recommendedName>
        <fullName evidence="14">Nuclear receptor domain-containing protein</fullName>
    </recommendedName>
</protein>
<evidence type="ECO:0000256" key="3">
    <source>
        <dbReference type="ARBA" id="ARBA00022833"/>
    </source>
</evidence>
<dbReference type="InterPro" id="IPR001628">
    <property type="entry name" value="Znf_hrmn_rcpt"/>
</dbReference>
<dbReference type="PROSITE" id="PS51030">
    <property type="entry name" value="NUCLEAR_REC_DBD_2"/>
    <property type="match status" value="1"/>
</dbReference>
<dbReference type="EMBL" id="CAJNOJ010000259">
    <property type="protein sequence ID" value="CAF1346080.1"/>
    <property type="molecule type" value="Genomic_DNA"/>
</dbReference>
<dbReference type="PROSITE" id="PS00031">
    <property type="entry name" value="NUCLEAR_REC_DBD_1"/>
    <property type="match status" value="1"/>
</dbReference>
<dbReference type="SUPFAM" id="SSF48508">
    <property type="entry name" value="Nuclear receptor ligand-binding domain"/>
    <property type="match status" value="1"/>
</dbReference>
<dbReference type="InterPro" id="IPR013088">
    <property type="entry name" value="Znf_NHR/GATA"/>
</dbReference>
<dbReference type="InterPro" id="IPR035500">
    <property type="entry name" value="NHR-like_dom_sf"/>
</dbReference>
<dbReference type="Gene3D" id="3.30.50.10">
    <property type="entry name" value="Erythroid Transcription Factor GATA-1, subunit A"/>
    <property type="match status" value="1"/>
</dbReference>
<keyword evidence="6" id="KW-0804">Transcription</keyword>
<gene>
    <name evidence="11" type="ORF">EDS130_LOCUS33007</name>
    <name evidence="12" type="ORF">XAT740_LOCUS55314</name>
</gene>
<dbReference type="Pfam" id="PF00105">
    <property type="entry name" value="zf-C4"/>
    <property type="match status" value="1"/>
</dbReference>
<dbReference type="PANTHER" id="PTHR24082:SF283">
    <property type="entry name" value="NUCLEAR HORMONE RECEPTOR HR96"/>
    <property type="match status" value="1"/>
</dbReference>
<dbReference type="OrthoDB" id="10059947at2759"/>
<evidence type="ECO:0000259" key="10">
    <source>
        <dbReference type="PROSITE" id="PS51843"/>
    </source>
</evidence>
<evidence type="ECO:0000313" key="13">
    <source>
        <dbReference type="Proteomes" id="UP000663828"/>
    </source>
</evidence>
<accession>A0A816EHA8</accession>
<comment type="caution">
    <text evidence="12">The sequence shown here is derived from an EMBL/GenBank/DDBJ whole genome shotgun (WGS) entry which is preliminary data.</text>
</comment>
<evidence type="ECO:0008006" key="14">
    <source>
        <dbReference type="Google" id="ProtNLM"/>
    </source>
</evidence>
<dbReference type="GO" id="GO:0045944">
    <property type="term" value="P:positive regulation of transcription by RNA polymerase II"/>
    <property type="evidence" value="ECO:0007669"/>
    <property type="project" value="TreeGrafter"/>
</dbReference>
<evidence type="ECO:0000313" key="11">
    <source>
        <dbReference type="EMBL" id="CAF1346080.1"/>
    </source>
</evidence>
<evidence type="ECO:0000313" key="12">
    <source>
        <dbReference type="EMBL" id="CAF1652755.1"/>
    </source>
</evidence>
<evidence type="ECO:0000256" key="1">
    <source>
        <dbReference type="ARBA" id="ARBA00022723"/>
    </source>
</evidence>
<dbReference type="SUPFAM" id="SSF57716">
    <property type="entry name" value="Glucocorticoid receptor-like (DNA-binding domain)"/>
    <property type="match status" value="1"/>
</dbReference>
<keyword evidence="7" id="KW-0675">Receptor</keyword>
<evidence type="ECO:0000256" key="5">
    <source>
        <dbReference type="ARBA" id="ARBA00023125"/>
    </source>
</evidence>
<keyword evidence="5" id="KW-0238">DNA-binding</keyword>
<dbReference type="AlphaFoldDB" id="A0A816EHA8"/>
<dbReference type="InterPro" id="IPR050234">
    <property type="entry name" value="Nuclear_hormone_rcpt_NR1"/>
</dbReference>
<organism evidence="12 13">
    <name type="scientific">Adineta ricciae</name>
    <name type="common">Rotifer</name>
    <dbReference type="NCBI Taxonomy" id="249248"/>
    <lineage>
        <taxon>Eukaryota</taxon>
        <taxon>Metazoa</taxon>
        <taxon>Spiralia</taxon>
        <taxon>Gnathifera</taxon>
        <taxon>Rotifera</taxon>
        <taxon>Eurotatoria</taxon>
        <taxon>Bdelloidea</taxon>
        <taxon>Adinetida</taxon>
        <taxon>Adinetidae</taxon>
        <taxon>Adineta</taxon>
    </lineage>
</organism>
<dbReference type="GO" id="GO:0000978">
    <property type="term" value="F:RNA polymerase II cis-regulatory region sequence-specific DNA binding"/>
    <property type="evidence" value="ECO:0007669"/>
    <property type="project" value="TreeGrafter"/>
</dbReference>
<dbReference type="GO" id="GO:0004879">
    <property type="term" value="F:nuclear receptor activity"/>
    <property type="evidence" value="ECO:0007669"/>
    <property type="project" value="TreeGrafter"/>
</dbReference>
<keyword evidence="4" id="KW-0805">Transcription regulation</keyword>
<keyword evidence="13" id="KW-1185">Reference proteome</keyword>
<feature type="domain" description="NR LBD" evidence="10">
    <location>
        <begin position="211"/>
        <end position="454"/>
    </location>
</feature>
<dbReference type="PANTHER" id="PTHR24082">
    <property type="entry name" value="NUCLEAR HORMONE RECEPTOR"/>
    <property type="match status" value="1"/>
</dbReference>
<dbReference type="GO" id="GO:0008270">
    <property type="term" value="F:zinc ion binding"/>
    <property type="evidence" value="ECO:0007669"/>
    <property type="project" value="UniProtKB-KW"/>
</dbReference>
<dbReference type="EMBL" id="CAJNOR010010307">
    <property type="protein sequence ID" value="CAF1652755.1"/>
    <property type="molecule type" value="Genomic_DNA"/>
</dbReference>
<evidence type="ECO:0000256" key="7">
    <source>
        <dbReference type="ARBA" id="ARBA00023170"/>
    </source>
</evidence>
<dbReference type="InterPro" id="IPR000536">
    <property type="entry name" value="Nucl_hrmn_rcpt_lig-bd"/>
</dbReference>
<dbReference type="GO" id="GO:0030154">
    <property type="term" value="P:cell differentiation"/>
    <property type="evidence" value="ECO:0007669"/>
    <property type="project" value="TreeGrafter"/>
</dbReference>
<dbReference type="Gene3D" id="1.10.565.10">
    <property type="entry name" value="Retinoid X Receptor"/>
    <property type="match status" value="1"/>
</dbReference>
<dbReference type="GO" id="GO:0000122">
    <property type="term" value="P:negative regulation of transcription by RNA polymerase II"/>
    <property type="evidence" value="ECO:0007669"/>
    <property type="project" value="TreeGrafter"/>
</dbReference>
<dbReference type="PRINTS" id="PR00047">
    <property type="entry name" value="STROIDFINGER"/>
</dbReference>
<keyword evidence="8" id="KW-0539">Nucleus</keyword>
<evidence type="ECO:0000256" key="6">
    <source>
        <dbReference type="ARBA" id="ARBA00023163"/>
    </source>
</evidence>
<name>A0A816EHA8_ADIRI</name>
<keyword evidence="3" id="KW-0862">Zinc</keyword>
<dbReference type="Proteomes" id="UP000663828">
    <property type="component" value="Unassembled WGS sequence"/>
</dbReference>
<feature type="domain" description="Nuclear receptor" evidence="9">
    <location>
        <begin position="90"/>
        <end position="168"/>
    </location>
</feature>
<dbReference type="PROSITE" id="PS51843">
    <property type="entry name" value="NR_LBD"/>
    <property type="match status" value="1"/>
</dbReference>
<evidence type="ECO:0000256" key="4">
    <source>
        <dbReference type="ARBA" id="ARBA00023015"/>
    </source>
</evidence>
<evidence type="ECO:0000259" key="9">
    <source>
        <dbReference type="PROSITE" id="PS51030"/>
    </source>
</evidence>
<dbReference type="Proteomes" id="UP000663852">
    <property type="component" value="Unassembled WGS sequence"/>
</dbReference>
<sequence length="454" mass="52659">MAKQTKMIFITSNEDLVHQIASKQVEDTHIIDLDDPKQVTSMINNNSINWTFLAGLSELDSKNDQIYKRALDSHQDDQEKQRKLLRKSIDLICKICGDRAIGFNYDVLSCSSCKAFFHRYAHQDLKKLKCSSRNQNQCKIVNGERSKCHRCRLNRCFAMGMRTDFILSQEEIQRRKGFEKNPNISSTNSTCISQTFNNNDKNIFSESLTAEDLIVIDTIQSDFLSIFQNQFEGSKELIDLTDRVSALISWSESHNKLALLIIKYCRLINEFENLNADDRFILIKYNLLSLFSVILCYNCKSRNQSSSSYQEYDGVENKRQFYSVCDPSSDMYTKVINLMISSMETLNQDLVLVSLLTIILLFSKGLSMNENEPLLNDSLSVYRAQSYYTKILWNYLIDKQGEMKTYKQFTRMLTEIFQRQTCATIFREFINIQIKASQTIDQITPLIQTVLHIS</sequence>
<reference evidence="12" key="1">
    <citation type="submission" date="2021-02" db="EMBL/GenBank/DDBJ databases">
        <authorList>
            <person name="Nowell W R."/>
        </authorList>
    </citation>
    <scope>NUCLEOTIDE SEQUENCE</scope>
</reference>
<keyword evidence="1" id="KW-0479">Metal-binding</keyword>
<proteinExistence type="predicted"/>
<evidence type="ECO:0000256" key="8">
    <source>
        <dbReference type="ARBA" id="ARBA00023242"/>
    </source>
</evidence>